<dbReference type="InterPro" id="IPR007219">
    <property type="entry name" value="XnlR_reg_dom"/>
</dbReference>
<feature type="domain" description="Zn(2)-C6 fungal-type" evidence="8">
    <location>
        <begin position="6"/>
        <end position="38"/>
    </location>
</feature>
<keyword evidence="3" id="KW-0805">Transcription regulation</keyword>
<dbReference type="PANTHER" id="PTHR46910:SF37">
    <property type="entry name" value="ZN(II)2CYS6 TRANSCRIPTION FACTOR (EUROFUNG)"/>
    <property type="match status" value="1"/>
</dbReference>
<dbReference type="AlphaFoldDB" id="A0A1B8AMD6"/>
<sequence length="618" mass="70674">MPVKRACDVCFKRKIQCIRTNPNLPCEWCSDHNLECALRREAQRKKPDDIPSILNHVHALTRRVTELETTVEQLRSAVNGTAPVFQSQNTPLSLPGTVNTQATPLSPQPRHDGSTAQYQYRAFLGQHWYFKGVPLFSEKGTDWMSSKIGQRPNLGNFRLFGSLSFPHSPFQPRAELPEREVTNELLDSWLSSDWQRVYPILDPSFVLGTIDAAYTLPRSHDTIHRQRTAEACVLAALALFSRASDFDVPQLLEGDVYASTAHSYLTQVSEGSNLETLEAFLMLALYKTLSGQWEDANKLHSSACRIVYELKGYCFYDTFTEQPSEQHTQQKHIRDLFWLCYIFDKDLSIRFGRPPLLPSSYCDLTLPEGLDRIYDSQSLDREAFVHFPQDLELTQIKERLCLFLCSLENPNLADGTILFHLRQLDIDLETWRLNIPVDFRPKLSLSVDQPIQTKMSYLQRWRHRHLQLEYNYMTIIIHTAVRRCGAAYAVDESLPDDLHSVYHSSSDISLEASRTILQIFKDQDMLLERNAFGHVAFHPPIAALALFLNILIHPLDREAQMDLDILASSTTIFQNSSSTTMTELDLESVQELSRFVSELVHLGKSAILKAKQENKATE</sequence>
<keyword evidence="10" id="KW-1185">Reference proteome</keyword>
<evidence type="ECO:0000259" key="8">
    <source>
        <dbReference type="PROSITE" id="PS50048"/>
    </source>
</evidence>
<keyword evidence="2" id="KW-0479">Metal-binding</keyword>
<protein>
    <recommendedName>
        <fullName evidence="8">Zn(2)-C6 fungal-type domain-containing protein</fullName>
    </recommendedName>
</protein>
<dbReference type="SMART" id="SM00066">
    <property type="entry name" value="GAL4"/>
    <property type="match status" value="1"/>
</dbReference>
<dbReference type="Proteomes" id="UP000091967">
    <property type="component" value="Unassembled WGS sequence"/>
</dbReference>
<gene>
    <name evidence="9" type="ORF">FPOA_07954</name>
</gene>
<feature type="compositionally biased region" description="Polar residues" evidence="7">
    <location>
        <begin position="85"/>
        <end position="105"/>
    </location>
</feature>
<evidence type="ECO:0000256" key="1">
    <source>
        <dbReference type="ARBA" id="ARBA00004123"/>
    </source>
</evidence>
<reference evidence="9 10" key="1">
    <citation type="submission" date="2016-06" db="EMBL/GenBank/DDBJ databases">
        <title>Living apart together: crosstalk between the core and supernumerary genomes in a fungal plant pathogen.</title>
        <authorList>
            <person name="Vanheule A."/>
            <person name="Audenaert K."/>
            <person name="Warris S."/>
            <person name="Van De Geest H."/>
            <person name="Schijlen E."/>
            <person name="Hofte M."/>
            <person name="De Saeger S."/>
            <person name="Haesaert G."/>
            <person name="Waalwijk C."/>
            <person name="Van Der Lee T."/>
        </authorList>
    </citation>
    <scope>NUCLEOTIDE SEQUENCE [LARGE SCALE GENOMIC DNA]</scope>
    <source>
        <strain evidence="9 10">2516</strain>
    </source>
</reference>
<dbReference type="EMBL" id="LYXU01000003">
    <property type="protein sequence ID" value="OBS21618.1"/>
    <property type="molecule type" value="Genomic_DNA"/>
</dbReference>
<evidence type="ECO:0000256" key="4">
    <source>
        <dbReference type="ARBA" id="ARBA00023125"/>
    </source>
</evidence>
<keyword evidence="4" id="KW-0238">DNA-binding</keyword>
<dbReference type="OMA" id="FWLCYIS"/>
<dbReference type="InterPro" id="IPR050987">
    <property type="entry name" value="AtrR-like"/>
</dbReference>
<dbReference type="SUPFAM" id="SSF57701">
    <property type="entry name" value="Zn2/Cys6 DNA-binding domain"/>
    <property type="match status" value="1"/>
</dbReference>
<evidence type="ECO:0000256" key="7">
    <source>
        <dbReference type="SAM" id="MobiDB-lite"/>
    </source>
</evidence>
<evidence type="ECO:0000313" key="10">
    <source>
        <dbReference type="Proteomes" id="UP000091967"/>
    </source>
</evidence>
<dbReference type="InterPro" id="IPR036864">
    <property type="entry name" value="Zn2-C6_fun-type_DNA-bd_sf"/>
</dbReference>
<evidence type="ECO:0000256" key="5">
    <source>
        <dbReference type="ARBA" id="ARBA00023163"/>
    </source>
</evidence>
<keyword evidence="6" id="KW-0539">Nucleus</keyword>
<dbReference type="GO" id="GO:0000981">
    <property type="term" value="F:DNA-binding transcription factor activity, RNA polymerase II-specific"/>
    <property type="evidence" value="ECO:0007669"/>
    <property type="project" value="InterPro"/>
</dbReference>
<dbReference type="CDD" id="cd00067">
    <property type="entry name" value="GAL4"/>
    <property type="match status" value="1"/>
</dbReference>
<dbReference type="CDD" id="cd12148">
    <property type="entry name" value="fungal_TF_MHR"/>
    <property type="match status" value="1"/>
</dbReference>
<evidence type="ECO:0000313" key="9">
    <source>
        <dbReference type="EMBL" id="OBS21618.1"/>
    </source>
</evidence>
<dbReference type="SMART" id="SM00906">
    <property type="entry name" value="Fungal_trans"/>
    <property type="match status" value="1"/>
</dbReference>
<keyword evidence="5" id="KW-0804">Transcription</keyword>
<name>A0A1B8AMD6_FUSPO</name>
<dbReference type="InterPro" id="IPR001138">
    <property type="entry name" value="Zn2Cys6_DnaBD"/>
</dbReference>
<dbReference type="Pfam" id="PF04082">
    <property type="entry name" value="Fungal_trans"/>
    <property type="match status" value="1"/>
</dbReference>
<dbReference type="GO" id="GO:0005634">
    <property type="term" value="C:nucleus"/>
    <property type="evidence" value="ECO:0007669"/>
    <property type="project" value="UniProtKB-SubCell"/>
</dbReference>
<evidence type="ECO:0000256" key="2">
    <source>
        <dbReference type="ARBA" id="ARBA00022723"/>
    </source>
</evidence>
<accession>A0A1B8AMD6</accession>
<dbReference type="GO" id="GO:0003677">
    <property type="term" value="F:DNA binding"/>
    <property type="evidence" value="ECO:0007669"/>
    <property type="project" value="UniProtKB-KW"/>
</dbReference>
<feature type="region of interest" description="Disordered" evidence="7">
    <location>
        <begin position="85"/>
        <end position="112"/>
    </location>
</feature>
<dbReference type="PANTHER" id="PTHR46910">
    <property type="entry name" value="TRANSCRIPTION FACTOR PDR1"/>
    <property type="match status" value="1"/>
</dbReference>
<dbReference type="Pfam" id="PF00172">
    <property type="entry name" value="Zn_clus"/>
    <property type="match status" value="1"/>
</dbReference>
<comment type="caution">
    <text evidence="9">The sequence shown here is derived from an EMBL/GenBank/DDBJ whole genome shotgun (WGS) entry which is preliminary data.</text>
</comment>
<organism evidence="9 10">
    <name type="scientific">Fusarium poae</name>
    <dbReference type="NCBI Taxonomy" id="36050"/>
    <lineage>
        <taxon>Eukaryota</taxon>
        <taxon>Fungi</taxon>
        <taxon>Dikarya</taxon>
        <taxon>Ascomycota</taxon>
        <taxon>Pezizomycotina</taxon>
        <taxon>Sordariomycetes</taxon>
        <taxon>Hypocreomycetidae</taxon>
        <taxon>Hypocreales</taxon>
        <taxon>Nectriaceae</taxon>
        <taxon>Fusarium</taxon>
    </lineage>
</organism>
<dbReference type="GO" id="GO:0006351">
    <property type="term" value="P:DNA-templated transcription"/>
    <property type="evidence" value="ECO:0007669"/>
    <property type="project" value="InterPro"/>
</dbReference>
<evidence type="ECO:0000256" key="3">
    <source>
        <dbReference type="ARBA" id="ARBA00023015"/>
    </source>
</evidence>
<dbReference type="Gene3D" id="4.10.240.10">
    <property type="entry name" value="Zn(2)-C6 fungal-type DNA-binding domain"/>
    <property type="match status" value="1"/>
</dbReference>
<comment type="subcellular location">
    <subcellularLocation>
        <location evidence="1">Nucleus</location>
    </subcellularLocation>
</comment>
<dbReference type="GO" id="GO:0008270">
    <property type="term" value="F:zinc ion binding"/>
    <property type="evidence" value="ECO:0007669"/>
    <property type="project" value="InterPro"/>
</dbReference>
<dbReference type="PROSITE" id="PS50048">
    <property type="entry name" value="ZN2_CY6_FUNGAL_2"/>
    <property type="match status" value="1"/>
</dbReference>
<dbReference type="STRING" id="36050.A0A1B8AMD6"/>
<evidence type="ECO:0000256" key="6">
    <source>
        <dbReference type="ARBA" id="ARBA00023242"/>
    </source>
</evidence>
<proteinExistence type="predicted"/>